<proteinExistence type="predicted"/>
<evidence type="ECO:0000313" key="2">
    <source>
        <dbReference type="Proteomes" id="UP001171751"/>
    </source>
</evidence>
<gene>
    <name evidence="1" type="ORF">Q4F26_05850</name>
</gene>
<dbReference type="Proteomes" id="UP001171751">
    <property type="component" value="Unassembled WGS sequence"/>
</dbReference>
<protein>
    <submittedName>
        <fullName evidence="1">Uncharacterized protein</fullName>
    </submittedName>
</protein>
<comment type="caution">
    <text evidence="1">The sequence shown here is derived from an EMBL/GenBank/DDBJ whole genome shotgun (WGS) entry which is preliminary data.</text>
</comment>
<dbReference type="AlphaFoldDB" id="A0AA43UD83"/>
<dbReference type="EMBL" id="JAUNQW010000029">
    <property type="protein sequence ID" value="MDO5457855.1"/>
    <property type="molecule type" value="Genomic_DNA"/>
</dbReference>
<reference evidence="1" key="1">
    <citation type="submission" date="2023-07" db="EMBL/GenBank/DDBJ databases">
        <title>Between Cages and Wild: Unraveling the Impact of Captivity on Animal Microbiomes and Antimicrobial Resistance.</title>
        <authorList>
            <person name="Schmartz G.P."/>
            <person name="Rehner J."/>
            <person name="Schuff M.J."/>
            <person name="Becker S.L."/>
            <person name="Kravczyk M."/>
            <person name="Gurevich A."/>
            <person name="Francke R."/>
            <person name="Mueller R."/>
            <person name="Keller V."/>
            <person name="Keller A."/>
        </authorList>
    </citation>
    <scope>NUCLEOTIDE SEQUENCE</scope>
    <source>
        <strain evidence="1">S39M_St_73</strain>
    </source>
</reference>
<organism evidence="1 2">
    <name type="scientific">Atopococcus tabaci</name>
    <dbReference type="NCBI Taxonomy" id="269774"/>
    <lineage>
        <taxon>Bacteria</taxon>
        <taxon>Bacillati</taxon>
        <taxon>Bacillota</taxon>
        <taxon>Bacilli</taxon>
        <taxon>Lactobacillales</taxon>
        <taxon>Carnobacteriaceae</taxon>
        <taxon>Atopococcus</taxon>
    </lineage>
</organism>
<evidence type="ECO:0000313" key="1">
    <source>
        <dbReference type="EMBL" id="MDO5457855.1"/>
    </source>
</evidence>
<keyword evidence="2" id="KW-1185">Reference proteome</keyword>
<accession>A0AA43UD83</accession>
<name>A0AA43UD83_9LACT</name>
<sequence>MSNLVHLINDKGEKKVVESKSLNESVNDNFRIDIDWYLSNGYTPLEDAIREIEGSCYEQPKFFVENEKHDFM</sequence>